<feature type="region of interest" description="Disordered" evidence="1">
    <location>
        <begin position="107"/>
        <end position="138"/>
    </location>
</feature>
<gene>
    <name evidence="2" type="ORF">PARMNEM_LOCUS8213</name>
</gene>
<proteinExistence type="predicted"/>
<feature type="compositionally biased region" description="Basic and acidic residues" evidence="1">
    <location>
        <begin position="119"/>
        <end position="131"/>
    </location>
</feature>
<dbReference type="InterPro" id="IPR036397">
    <property type="entry name" value="RNaseH_sf"/>
</dbReference>
<dbReference type="AlphaFoldDB" id="A0AAV1L023"/>
<dbReference type="Gene3D" id="3.30.420.10">
    <property type="entry name" value="Ribonuclease H-like superfamily/Ribonuclease H"/>
    <property type="match status" value="1"/>
</dbReference>
<protein>
    <submittedName>
        <fullName evidence="2">Uncharacterized protein</fullName>
    </submittedName>
</protein>
<evidence type="ECO:0000313" key="3">
    <source>
        <dbReference type="Proteomes" id="UP001314205"/>
    </source>
</evidence>
<dbReference type="EMBL" id="CAVLGL010000082">
    <property type="protein sequence ID" value="CAK1587372.1"/>
    <property type="molecule type" value="Genomic_DNA"/>
</dbReference>
<accession>A0AAV1L023</accession>
<keyword evidence="3" id="KW-1185">Reference proteome</keyword>
<name>A0AAV1L023_9NEOP</name>
<sequence length="167" mass="19200">MFESSAFTSWVSELGCDAHYVTKSFQWACKERYVRTVLNLIHVESNNKKSIWSDTLCKIQLVLNITKQKTTQYSALYLLNGTNATTPVIRALVRDIAIENSSSNREAARELSRTSAKASLDRNRDAQDTRVNRQRHPPRKYPVNYQVFVIKYYQSIGKLDSGMRGPY</sequence>
<dbReference type="GO" id="GO:0003676">
    <property type="term" value="F:nucleic acid binding"/>
    <property type="evidence" value="ECO:0007669"/>
    <property type="project" value="InterPro"/>
</dbReference>
<dbReference type="Proteomes" id="UP001314205">
    <property type="component" value="Unassembled WGS sequence"/>
</dbReference>
<organism evidence="2 3">
    <name type="scientific">Parnassius mnemosyne</name>
    <name type="common">clouded apollo</name>
    <dbReference type="NCBI Taxonomy" id="213953"/>
    <lineage>
        <taxon>Eukaryota</taxon>
        <taxon>Metazoa</taxon>
        <taxon>Ecdysozoa</taxon>
        <taxon>Arthropoda</taxon>
        <taxon>Hexapoda</taxon>
        <taxon>Insecta</taxon>
        <taxon>Pterygota</taxon>
        <taxon>Neoptera</taxon>
        <taxon>Endopterygota</taxon>
        <taxon>Lepidoptera</taxon>
        <taxon>Glossata</taxon>
        <taxon>Ditrysia</taxon>
        <taxon>Papilionoidea</taxon>
        <taxon>Papilionidae</taxon>
        <taxon>Parnassiinae</taxon>
        <taxon>Parnassini</taxon>
        <taxon>Parnassius</taxon>
        <taxon>Driopa</taxon>
    </lineage>
</organism>
<evidence type="ECO:0000313" key="2">
    <source>
        <dbReference type="EMBL" id="CAK1587372.1"/>
    </source>
</evidence>
<reference evidence="2 3" key="1">
    <citation type="submission" date="2023-11" db="EMBL/GenBank/DDBJ databases">
        <authorList>
            <person name="Hedman E."/>
            <person name="Englund M."/>
            <person name="Stromberg M."/>
            <person name="Nyberg Akerstrom W."/>
            <person name="Nylinder S."/>
            <person name="Jareborg N."/>
            <person name="Kallberg Y."/>
            <person name="Kronander E."/>
        </authorList>
    </citation>
    <scope>NUCLEOTIDE SEQUENCE [LARGE SCALE GENOMIC DNA]</scope>
</reference>
<comment type="caution">
    <text evidence="2">The sequence shown here is derived from an EMBL/GenBank/DDBJ whole genome shotgun (WGS) entry which is preliminary data.</text>
</comment>
<evidence type="ECO:0000256" key="1">
    <source>
        <dbReference type="SAM" id="MobiDB-lite"/>
    </source>
</evidence>